<keyword evidence="1" id="KW-1133">Transmembrane helix</keyword>
<protein>
    <submittedName>
        <fullName evidence="2">Uncharacterized protein</fullName>
    </submittedName>
</protein>
<feature type="transmembrane region" description="Helical" evidence="1">
    <location>
        <begin position="6"/>
        <end position="25"/>
    </location>
</feature>
<reference evidence="2 3" key="1">
    <citation type="submission" date="2016-10" db="EMBL/GenBank/DDBJ databases">
        <authorList>
            <person name="de Groot N.N."/>
        </authorList>
    </citation>
    <scope>NUCLEOTIDE SEQUENCE [LARGE SCALE GENOMIC DNA]</scope>
    <source>
        <strain evidence="2 3">NLAE-zl-C500</strain>
    </source>
</reference>
<gene>
    <name evidence="2" type="ORF">SAMN05192581_11141</name>
</gene>
<dbReference type="EMBL" id="FMYE01000114">
    <property type="protein sequence ID" value="SDB79708.1"/>
    <property type="molecule type" value="Genomic_DNA"/>
</dbReference>
<proteinExistence type="predicted"/>
<sequence>MKKHVVLNPAYVIAKVCYLYAGFLFF</sequence>
<keyword evidence="1" id="KW-0472">Membrane</keyword>
<organism evidence="2 3">
    <name type="scientific">Bacteroides ovatus</name>
    <dbReference type="NCBI Taxonomy" id="28116"/>
    <lineage>
        <taxon>Bacteria</taxon>
        <taxon>Pseudomonadati</taxon>
        <taxon>Bacteroidota</taxon>
        <taxon>Bacteroidia</taxon>
        <taxon>Bacteroidales</taxon>
        <taxon>Bacteroidaceae</taxon>
        <taxon>Bacteroides</taxon>
    </lineage>
</organism>
<feature type="non-terminal residue" evidence="2">
    <location>
        <position position="26"/>
    </location>
</feature>
<dbReference type="Proteomes" id="UP000183670">
    <property type="component" value="Unassembled WGS sequence"/>
</dbReference>
<evidence type="ECO:0000256" key="1">
    <source>
        <dbReference type="SAM" id="Phobius"/>
    </source>
</evidence>
<evidence type="ECO:0000313" key="2">
    <source>
        <dbReference type="EMBL" id="SDB79708.1"/>
    </source>
</evidence>
<keyword evidence="1" id="KW-0812">Transmembrane</keyword>
<evidence type="ECO:0000313" key="3">
    <source>
        <dbReference type="Proteomes" id="UP000183670"/>
    </source>
</evidence>
<dbReference type="AlphaFoldDB" id="A0A1G6GCJ2"/>
<name>A0A1G6GCJ2_BACOV</name>
<accession>A0A1G6GCJ2</accession>